<accession>A0AAW2DED8</accession>
<keyword evidence="3" id="KW-1185">Reference proteome</keyword>
<organism evidence="2 3">
    <name type="scientific">Lithocarpus litseifolius</name>
    <dbReference type="NCBI Taxonomy" id="425828"/>
    <lineage>
        <taxon>Eukaryota</taxon>
        <taxon>Viridiplantae</taxon>
        <taxon>Streptophyta</taxon>
        <taxon>Embryophyta</taxon>
        <taxon>Tracheophyta</taxon>
        <taxon>Spermatophyta</taxon>
        <taxon>Magnoliopsida</taxon>
        <taxon>eudicotyledons</taxon>
        <taxon>Gunneridae</taxon>
        <taxon>Pentapetalae</taxon>
        <taxon>rosids</taxon>
        <taxon>fabids</taxon>
        <taxon>Fagales</taxon>
        <taxon>Fagaceae</taxon>
        <taxon>Lithocarpus</taxon>
    </lineage>
</organism>
<dbReference type="GO" id="GO:0003676">
    <property type="term" value="F:nucleic acid binding"/>
    <property type="evidence" value="ECO:0007669"/>
    <property type="project" value="InterPro"/>
</dbReference>
<evidence type="ECO:0000313" key="3">
    <source>
        <dbReference type="Proteomes" id="UP001459277"/>
    </source>
</evidence>
<feature type="compositionally biased region" description="Polar residues" evidence="1">
    <location>
        <begin position="122"/>
        <end position="145"/>
    </location>
</feature>
<reference evidence="2 3" key="1">
    <citation type="submission" date="2024-01" db="EMBL/GenBank/DDBJ databases">
        <title>A telomere-to-telomere, gap-free genome of sweet tea (Lithocarpus litseifolius).</title>
        <authorList>
            <person name="Zhou J."/>
        </authorList>
    </citation>
    <scope>NUCLEOTIDE SEQUENCE [LARGE SCALE GENOMIC DNA]</scope>
    <source>
        <strain evidence="2">Zhou-2022a</strain>
        <tissue evidence="2">Leaf</tissue>
    </source>
</reference>
<name>A0AAW2DED8_9ROSI</name>
<sequence>MTKERKDESGGGGGQEQTQTQTQQIFLQPHTKATNTNPATDDDEDKDVEKLLEPFTKDHLVALIKKGVSKHPDLIEIVRELADADPAHRKILVHGLDWDTTAETFTSVFGKYGEIVDCKATPTASSVSPKASPAQCGSSSPTSDVGTSGTGGQNGSSASQI</sequence>
<dbReference type="Proteomes" id="UP001459277">
    <property type="component" value="Unassembled WGS sequence"/>
</dbReference>
<dbReference type="SUPFAM" id="SSF54928">
    <property type="entry name" value="RNA-binding domain, RBD"/>
    <property type="match status" value="1"/>
</dbReference>
<gene>
    <name evidence="2" type="ORF">SO802_009127</name>
</gene>
<evidence type="ECO:0000256" key="1">
    <source>
        <dbReference type="SAM" id="MobiDB-lite"/>
    </source>
</evidence>
<protein>
    <recommendedName>
        <fullName evidence="4">RRM domain-containing protein</fullName>
    </recommendedName>
</protein>
<dbReference type="Gene3D" id="3.30.70.330">
    <property type="match status" value="1"/>
</dbReference>
<dbReference type="EMBL" id="JAZDWU010000003">
    <property type="protein sequence ID" value="KAL0007625.1"/>
    <property type="molecule type" value="Genomic_DNA"/>
</dbReference>
<feature type="region of interest" description="Disordered" evidence="1">
    <location>
        <begin position="122"/>
        <end position="161"/>
    </location>
</feature>
<dbReference type="InterPro" id="IPR035979">
    <property type="entry name" value="RBD_domain_sf"/>
</dbReference>
<proteinExistence type="predicted"/>
<evidence type="ECO:0008006" key="4">
    <source>
        <dbReference type="Google" id="ProtNLM"/>
    </source>
</evidence>
<dbReference type="AlphaFoldDB" id="A0AAW2DED8"/>
<evidence type="ECO:0000313" key="2">
    <source>
        <dbReference type="EMBL" id="KAL0007625.1"/>
    </source>
</evidence>
<dbReference type="InterPro" id="IPR012677">
    <property type="entry name" value="Nucleotide-bd_a/b_plait_sf"/>
</dbReference>
<feature type="region of interest" description="Disordered" evidence="1">
    <location>
        <begin position="1"/>
        <end position="46"/>
    </location>
</feature>
<comment type="caution">
    <text evidence="2">The sequence shown here is derived from an EMBL/GenBank/DDBJ whole genome shotgun (WGS) entry which is preliminary data.</text>
</comment>